<evidence type="ECO:0000256" key="2">
    <source>
        <dbReference type="RuleBase" id="RU364108"/>
    </source>
</evidence>
<name>A0A0M3J5M8_ANISI</name>
<evidence type="ECO:0000259" key="4">
    <source>
        <dbReference type="Pfam" id="PF21193"/>
    </source>
</evidence>
<dbReference type="AlphaFoldDB" id="A0A0M3J5M8"/>
<dbReference type="GO" id="GO:0005737">
    <property type="term" value="C:cytoplasm"/>
    <property type="evidence" value="ECO:0007669"/>
    <property type="project" value="UniProtKB-SubCell"/>
</dbReference>
<dbReference type="InterPro" id="IPR007064">
    <property type="entry name" value="Nmd3_N"/>
</dbReference>
<dbReference type="Pfam" id="PF04981">
    <property type="entry name" value="NMD3"/>
    <property type="match status" value="1"/>
</dbReference>
<evidence type="ECO:0000256" key="1">
    <source>
        <dbReference type="ARBA" id="ARBA00002269"/>
    </source>
</evidence>
<dbReference type="PANTHER" id="PTHR12746">
    <property type="entry name" value="NONSENSE-MEDIATED MRNA DECAY PROTEIN 3"/>
    <property type="match status" value="1"/>
</dbReference>
<evidence type="ECO:0000313" key="5">
    <source>
        <dbReference type="WBParaSite" id="ASIM_0000285901-mRNA-1"/>
    </source>
</evidence>
<sequence length="371" mass="42428">LLEMEQMQSLELKNESTGRIVCCECGTVIEPNSANMCVACIRAKVDITEGIPKQSQLTKCKFCERYLLPPNGWFHADLESKELMSLALKKIKSTLAKVRLTDASFVWTEPHSKRIKVKLTIQKEILSGSILQQSFIVEFVVLNQMCDECRQAEAKDFWRACVQIRQKCDFKKTLFYLEQLILKHGTHVNTTAVKPMATGIDFFYAKLQDARKLVDLVTAILPCKYRYAQAIEMTMELVTHDSKNNTFDYKHTFCVDIVPICKDNIVCLPKKVAQSLGNMSELVVCLRISNLITLIDPSTLQLAELTATQYWREPFEALCQPKQLSEYYVLDVEELYDLKRGVGHGRVSTKHVLADVWVVRSNQVITTFSFF</sequence>
<dbReference type="InterPro" id="IPR048899">
    <property type="entry name" value="NMD_SH3"/>
</dbReference>
<accession>A0A0M3J5M8</accession>
<proteinExistence type="inferred from homology"/>
<dbReference type="PANTHER" id="PTHR12746:SF2">
    <property type="entry name" value="60S RIBOSOMAL EXPORT PROTEIN NMD3"/>
    <property type="match status" value="1"/>
</dbReference>
<dbReference type="GO" id="GO:0000055">
    <property type="term" value="P:ribosomal large subunit export from nucleus"/>
    <property type="evidence" value="ECO:0007669"/>
    <property type="project" value="TreeGrafter"/>
</dbReference>
<keyword evidence="2" id="KW-0963">Cytoplasm</keyword>
<dbReference type="GO" id="GO:0015031">
    <property type="term" value="P:protein transport"/>
    <property type="evidence" value="ECO:0007669"/>
    <property type="project" value="UniProtKB-KW"/>
</dbReference>
<dbReference type="Pfam" id="PF21193">
    <property type="entry name" value="NMD_SH3"/>
    <property type="match status" value="1"/>
</dbReference>
<reference evidence="5" key="1">
    <citation type="submission" date="2017-02" db="UniProtKB">
        <authorList>
            <consortium name="WormBaseParasite"/>
        </authorList>
    </citation>
    <scope>IDENTIFICATION</scope>
</reference>
<feature type="domain" description="Nmd3 N-terminal" evidence="3">
    <location>
        <begin position="22"/>
        <end position="257"/>
    </location>
</feature>
<keyword evidence="2" id="KW-0813">Transport</keyword>
<dbReference type="GO" id="GO:0005634">
    <property type="term" value="C:nucleus"/>
    <property type="evidence" value="ECO:0007669"/>
    <property type="project" value="UniProtKB-SubCell"/>
</dbReference>
<comment type="function">
    <text evidence="1 2">Acts as an adapter for the XPO1/CRM1-mediated export of the 60S ribosomal subunit.</text>
</comment>
<dbReference type="InterPro" id="IPR039768">
    <property type="entry name" value="Nmd3"/>
</dbReference>
<keyword evidence="2" id="KW-0539">Nucleus</keyword>
<comment type="similarity">
    <text evidence="2">Belongs to the NMD3 family.</text>
</comment>
<protein>
    <recommendedName>
        <fullName evidence="2">60S ribosomal export protein NMD3</fullName>
    </recommendedName>
</protein>
<dbReference type="WBParaSite" id="ASIM_0000285901-mRNA-1">
    <property type="protein sequence ID" value="ASIM_0000285901-mRNA-1"/>
    <property type="gene ID" value="ASIM_0000285901"/>
</dbReference>
<evidence type="ECO:0000259" key="3">
    <source>
        <dbReference type="Pfam" id="PF04981"/>
    </source>
</evidence>
<keyword evidence="2" id="KW-0653">Protein transport</keyword>
<organism evidence="5">
    <name type="scientific">Anisakis simplex</name>
    <name type="common">Herring worm</name>
    <dbReference type="NCBI Taxonomy" id="6269"/>
    <lineage>
        <taxon>Eukaryota</taxon>
        <taxon>Metazoa</taxon>
        <taxon>Ecdysozoa</taxon>
        <taxon>Nematoda</taxon>
        <taxon>Chromadorea</taxon>
        <taxon>Rhabditida</taxon>
        <taxon>Spirurina</taxon>
        <taxon>Ascaridomorpha</taxon>
        <taxon>Ascaridoidea</taxon>
        <taxon>Anisakidae</taxon>
        <taxon>Anisakis</taxon>
        <taxon>Anisakis simplex complex</taxon>
    </lineage>
</organism>
<dbReference type="GO" id="GO:0043023">
    <property type="term" value="F:ribosomal large subunit binding"/>
    <property type="evidence" value="ECO:0007669"/>
    <property type="project" value="InterPro"/>
</dbReference>
<feature type="domain" description="60S ribosomal export protein NMD3 SH3" evidence="4">
    <location>
        <begin position="260"/>
        <end position="307"/>
    </location>
</feature>
<comment type="subcellular location">
    <subcellularLocation>
        <location evidence="2">Cytoplasm</location>
    </subcellularLocation>
    <subcellularLocation>
        <location evidence="2">Nucleus</location>
    </subcellularLocation>
</comment>